<organism evidence="1 2">
    <name type="scientific">Caulobacter phage S2B</name>
    <dbReference type="NCBI Taxonomy" id="2759120"/>
    <lineage>
        <taxon>Viruses</taxon>
        <taxon>Duplodnaviria</taxon>
        <taxon>Heunggongvirae</taxon>
        <taxon>Uroviricota</taxon>
        <taxon>Caudoviricetes</taxon>
        <taxon>Autographivirales</taxon>
        <taxon>Autographivirales incertae sedis</taxon>
        <taxon>Sumtervirus</taxon>
        <taxon>Sumtervirus S2B</taxon>
    </lineage>
</organism>
<name>A0AAE7ML61_9CAUD</name>
<dbReference type="Proteomes" id="UP000827856">
    <property type="component" value="Segment"/>
</dbReference>
<accession>A0AAE7ML61</accession>
<sequence length="97" mass="10978">MNLTSFPGMADRVRLSSSVAELREPAFRIIDRMQDIDPSAQVRALMLAATVTCEALRLDPHEEIERARRMMAQAEGPFTYHVQAIRSYAEGELARKD</sequence>
<reference evidence="1" key="1">
    <citation type="submission" date="2019-12" db="EMBL/GenBank/DDBJ databases">
        <title>S2B, a lysogenic bacteriophage that infects Caulobacter crescentus.</title>
        <authorList>
            <person name="Ely B."/>
            <person name="Berrios L."/>
            <person name="Thomas Q."/>
        </authorList>
    </citation>
    <scope>NUCLEOTIDE SEQUENCE</scope>
</reference>
<gene>
    <name evidence="1" type="primary">S2B_gp052c</name>
</gene>
<keyword evidence="2" id="KW-1185">Reference proteome</keyword>
<protein>
    <submittedName>
        <fullName evidence="1">Uncharacterized protein</fullName>
    </submittedName>
</protein>
<evidence type="ECO:0000313" key="1">
    <source>
        <dbReference type="EMBL" id="QOC54166.1"/>
    </source>
</evidence>
<proteinExistence type="predicted"/>
<dbReference type="EMBL" id="MN857473">
    <property type="protein sequence ID" value="QOC54166.1"/>
    <property type="molecule type" value="Genomic_DNA"/>
</dbReference>
<evidence type="ECO:0000313" key="2">
    <source>
        <dbReference type="Proteomes" id="UP000827856"/>
    </source>
</evidence>